<dbReference type="EMBL" id="CAFBQW010000101">
    <property type="protein sequence ID" value="CAB5066602.1"/>
    <property type="molecule type" value="Genomic_DNA"/>
</dbReference>
<sequence length="58" mass="6109">MSDHDISQDGCARFDPVVSLQAKGPNLVPVSTRMLIVLALICGMAILVAFAVQAAQLI</sequence>
<keyword evidence="1" id="KW-1133">Transmembrane helix</keyword>
<proteinExistence type="predicted"/>
<name>A0A6J7UN14_9ZZZZ</name>
<dbReference type="EMBL" id="CAFAAQ010000013">
    <property type="protein sequence ID" value="CAB4796493.1"/>
    <property type="molecule type" value="Genomic_DNA"/>
</dbReference>
<keyword evidence="1" id="KW-0812">Transmembrane</keyword>
<accession>A0A6J7UN14</accession>
<keyword evidence="1" id="KW-0472">Membrane</keyword>
<dbReference type="EMBL" id="CAFBOG010000312">
    <property type="protein sequence ID" value="CAB5001079.1"/>
    <property type="molecule type" value="Genomic_DNA"/>
</dbReference>
<gene>
    <name evidence="2" type="ORF">UFOPK3046_00273</name>
    <name evidence="3" type="ORF">UFOPK3914_02147</name>
    <name evidence="4" type="ORF">UFOPK4173_00210</name>
    <name evidence="5" type="ORF">UFOPK4354_01003</name>
</gene>
<evidence type="ECO:0000256" key="1">
    <source>
        <dbReference type="SAM" id="Phobius"/>
    </source>
</evidence>
<evidence type="ECO:0000313" key="2">
    <source>
        <dbReference type="EMBL" id="CAB4796493.1"/>
    </source>
</evidence>
<organism evidence="5">
    <name type="scientific">freshwater metagenome</name>
    <dbReference type="NCBI Taxonomy" id="449393"/>
    <lineage>
        <taxon>unclassified sequences</taxon>
        <taxon>metagenomes</taxon>
        <taxon>ecological metagenomes</taxon>
    </lineage>
</organism>
<evidence type="ECO:0000313" key="5">
    <source>
        <dbReference type="EMBL" id="CAB5066602.1"/>
    </source>
</evidence>
<dbReference type="EMBL" id="CAFBPW010000012">
    <property type="protein sequence ID" value="CAB5025870.1"/>
    <property type="molecule type" value="Genomic_DNA"/>
</dbReference>
<evidence type="ECO:0000313" key="3">
    <source>
        <dbReference type="EMBL" id="CAB5001079.1"/>
    </source>
</evidence>
<feature type="transmembrane region" description="Helical" evidence="1">
    <location>
        <begin position="34"/>
        <end position="52"/>
    </location>
</feature>
<dbReference type="AlphaFoldDB" id="A0A6J7UN14"/>
<evidence type="ECO:0000313" key="4">
    <source>
        <dbReference type="EMBL" id="CAB5025870.1"/>
    </source>
</evidence>
<reference evidence="5" key="1">
    <citation type="submission" date="2020-05" db="EMBL/GenBank/DDBJ databases">
        <authorList>
            <person name="Chiriac C."/>
            <person name="Salcher M."/>
            <person name="Ghai R."/>
            <person name="Kavagutti S V."/>
        </authorList>
    </citation>
    <scope>NUCLEOTIDE SEQUENCE</scope>
</reference>
<protein>
    <submittedName>
        <fullName evidence="5">Unannotated protein</fullName>
    </submittedName>
</protein>